<dbReference type="InterPro" id="IPR022121">
    <property type="entry name" value="Peptidase_M73_camelysin"/>
</dbReference>
<accession>A0A2T0T1T0</accession>
<reference evidence="1 2" key="1">
    <citation type="submission" date="2018-03" db="EMBL/GenBank/DDBJ databases">
        <title>Genomic Encyclopedia of Archaeal and Bacterial Type Strains, Phase II (KMG-II): from individual species to whole genera.</title>
        <authorList>
            <person name="Goeker M."/>
        </authorList>
    </citation>
    <scope>NUCLEOTIDE SEQUENCE [LARGE SCALE GENOMIC DNA]</scope>
    <source>
        <strain evidence="1 2">DSM 44720</strain>
    </source>
</reference>
<name>A0A2T0T1T0_9PSEU</name>
<dbReference type="Proteomes" id="UP000239494">
    <property type="component" value="Unassembled WGS sequence"/>
</dbReference>
<sequence length="220" mass="22013">MANHSLPVTRRRRSAWRPIAFAAVALSVVAAIGGGVWATLSATTANGTPEQVTTGTLKLTMAANGAGFDQAVANMAPGDVVNRYVDLTSGGTLDAQALTMQVAATGSANLVTDGATTKALRVTVRLCASGTWNAATGVCGGTASTLLAATPLSTLSGAQSLVPGAMAAGAVQHLQVSVQLPDQNETTVNGVLPAATVQGLTANLTYTFAEAQRTATTSNS</sequence>
<keyword evidence="2" id="KW-1185">Reference proteome</keyword>
<dbReference type="AlphaFoldDB" id="A0A2T0T1T0"/>
<dbReference type="Pfam" id="PF12389">
    <property type="entry name" value="Peptidase_M73"/>
    <property type="match status" value="1"/>
</dbReference>
<dbReference type="RefSeq" id="WP_106189522.1">
    <property type="nucleotide sequence ID" value="NZ_PVTF01000007.1"/>
</dbReference>
<gene>
    <name evidence="1" type="ORF">CLV43_107178</name>
</gene>
<dbReference type="EMBL" id="PVTF01000007">
    <property type="protein sequence ID" value="PRY39594.1"/>
    <property type="molecule type" value="Genomic_DNA"/>
</dbReference>
<protein>
    <submittedName>
        <fullName evidence="1">Camelysin-like metallo-endopeptidase</fullName>
    </submittedName>
</protein>
<proteinExistence type="predicted"/>
<comment type="caution">
    <text evidence="1">The sequence shown here is derived from an EMBL/GenBank/DDBJ whole genome shotgun (WGS) entry which is preliminary data.</text>
</comment>
<evidence type="ECO:0000313" key="1">
    <source>
        <dbReference type="EMBL" id="PRY39594.1"/>
    </source>
</evidence>
<evidence type="ECO:0000313" key="2">
    <source>
        <dbReference type="Proteomes" id="UP000239494"/>
    </source>
</evidence>
<dbReference type="OrthoDB" id="4942066at2"/>
<organism evidence="1 2">
    <name type="scientific">Umezawaea tangerina</name>
    <dbReference type="NCBI Taxonomy" id="84725"/>
    <lineage>
        <taxon>Bacteria</taxon>
        <taxon>Bacillati</taxon>
        <taxon>Actinomycetota</taxon>
        <taxon>Actinomycetes</taxon>
        <taxon>Pseudonocardiales</taxon>
        <taxon>Pseudonocardiaceae</taxon>
        <taxon>Umezawaea</taxon>
    </lineage>
</organism>